<reference evidence="1" key="1">
    <citation type="journal article" date="2020" name="mSystems">
        <title>Genome- and Community-Level Interaction Insights into Carbon Utilization and Element Cycling Functions of Hydrothermarchaeota in Hydrothermal Sediment.</title>
        <authorList>
            <person name="Zhou Z."/>
            <person name="Liu Y."/>
            <person name="Xu W."/>
            <person name="Pan J."/>
            <person name="Luo Z.H."/>
            <person name="Li M."/>
        </authorList>
    </citation>
    <scope>NUCLEOTIDE SEQUENCE [LARGE SCALE GENOMIC DNA]</scope>
    <source>
        <strain evidence="1">SpSt-61</strain>
    </source>
</reference>
<gene>
    <name evidence="1" type="ORF">ENT78_10415</name>
</gene>
<dbReference type="AlphaFoldDB" id="A0A7V4KFB1"/>
<organism evidence="1">
    <name type="scientific">Fervidobacterium pennivorans</name>
    <dbReference type="NCBI Taxonomy" id="93466"/>
    <lineage>
        <taxon>Bacteria</taxon>
        <taxon>Thermotogati</taxon>
        <taxon>Thermotogota</taxon>
        <taxon>Thermotogae</taxon>
        <taxon>Thermotogales</taxon>
        <taxon>Fervidobacteriaceae</taxon>
        <taxon>Fervidobacterium</taxon>
    </lineage>
</organism>
<sequence length="551" mass="60521">MRGKLIRYAVLFFSVFLVLLSFAFRIDFKLTGYLTYDMNLGNLDNFPIAYWTITPPAPFDSVAIKFTDYLTYSHPTFKLFDYDFIVPRYYFVDTKLSVNIPYVQTIYLAAGRMRLSRGLTSQYEGVSLGGLKFDTYNTSNTTPGLGGFVGYVYGKFGSYSYEVGGAYSTELNKFALYGTLTTNFGRFGAYYETRYYQVSLNYSNSQKFSFGTVDYWAGIGAATNTINEPSFLVGAKLTSGPWFAAGQFAWIGANKYDVSFATGEPSNPNMPRSWNVMGELGYNFPGFYVGVFAKYNSNWASSGWLPLYGVKLNVADFSLSFANGDLYASSVLPTTQFALLKLTYTYQTSIDLLGALQSLVTSLTPRPVVQESKQPTTIKIADLYSMPEGSKVTVTGTVLAPVGLLSNSVTYIQDETGAIMLYGRSIPTSLNVGDIVVVSGSTKVYNNILEIVVDNVTVVGKANVKPVELKSLDKSYLSNLVYVTGTVESVGKDNFIVNAGAFKVKVYIKSATGISLAGISEGKTVKVTGILTLFKDELEIQPLKQADIEVK</sequence>
<dbReference type="EMBL" id="DSZZ01000487">
    <property type="protein sequence ID" value="HGU53915.1"/>
    <property type="molecule type" value="Genomic_DNA"/>
</dbReference>
<protein>
    <submittedName>
        <fullName evidence="1">Uncharacterized protein</fullName>
    </submittedName>
</protein>
<dbReference type="SUPFAM" id="SSF50249">
    <property type="entry name" value="Nucleic acid-binding proteins"/>
    <property type="match status" value="1"/>
</dbReference>
<accession>A0A7V4KFB1</accession>
<name>A0A7V4KFB1_FERPE</name>
<dbReference type="InterPro" id="IPR012340">
    <property type="entry name" value="NA-bd_OB-fold"/>
</dbReference>
<proteinExistence type="predicted"/>
<comment type="caution">
    <text evidence="1">The sequence shown here is derived from an EMBL/GenBank/DDBJ whole genome shotgun (WGS) entry which is preliminary data.</text>
</comment>
<evidence type="ECO:0000313" key="1">
    <source>
        <dbReference type="EMBL" id="HGU53915.1"/>
    </source>
</evidence>